<organism evidence="3 4">
    <name type="scientific">Cellulomonas humilata</name>
    <dbReference type="NCBI Taxonomy" id="144055"/>
    <lineage>
        <taxon>Bacteria</taxon>
        <taxon>Bacillati</taxon>
        <taxon>Actinomycetota</taxon>
        <taxon>Actinomycetes</taxon>
        <taxon>Micrococcales</taxon>
        <taxon>Cellulomonadaceae</taxon>
        <taxon>Cellulomonas</taxon>
    </lineage>
</organism>
<evidence type="ECO:0008006" key="5">
    <source>
        <dbReference type="Google" id="ProtNLM"/>
    </source>
</evidence>
<name>A0ABU0E9N1_9CELL</name>
<accession>A0ABU0E9N1</accession>
<feature type="transmembrane region" description="Helical" evidence="2">
    <location>
        <begin position="181"/>
        <end position="200"/>
    </location>
</feature>
<dbReference type="Proteomes" id="UP001239626">
    <property type="component" value="Unassembled WGS sequence"/>
</dbReference>
<keyword evidence="2" id="KW-1133">Transmembrane helix</keyword>
<keyword evidence="2" id="KW-0812">Transmembrane</keyword>
<gene>
    <name evidence="3" type="ORF">J2X26_000248</name>
</gene>
<feature type="transmembrane region" description="Helical" evidence="2">
    <location>
        <begin position="149"/>
        <end position="169"/>
    </location>
</feature>
<keyword evidence="4" id="KW-1185">Reference proteome</keyword>
<evidence type="ECO:0000313" key="4">
    <source>
        <dbReference type="Proteomes" id="UP001239626"/>
    </source>
</evidence>
<evidence type="ECO:0000256" key="1">
    <source>
        <dbReference type="SAM" id="MobiDB-lite"/>
    </source>
</evidence>
<sequence>MSVLDTTDALDVAGYAAAVRRGLADLGPEQVDDLTDDLEADLAEALDDERHVAHGRGVLEQFGPPEDYAAELRAAAGLAPATAPGRRVRLSDPVDDSRRFGRWVLRRLRALTWWAPVEAFLVALRPVWWLLRGWVAYQLVAMMAGVSGWLPRNLAALLVLVGCVVLSVQWGRGAWFQSRRVAWVALTANAVAVVAVLPLLGSVQDQLDDRDRIYDAYQAGNLGGFDTQTIIQDKAVDGVVVDGIQVSNLFVYDADGNPLTDVQVYDDRGRPVRTTFDNGFDQYWFPEATEPWSFVSRVDSDNRARWNVYPLQGAPTSEFTYDDEGLQVLPAGSSAATPPWPFAKAPALDDPPEAAIGADGPAPSPSPTSTP</sequence>
<feature type="compositionally biased region" description="Pro residues" evidence="1">
    <location>
        <begin position="362"/>
        <end position="371"/>
    </location>
</feature>
<comment type="caution">
    <text evidence="3">The sequence shown here is derived from an EMBL/GenBank/DDBJ whole genome shotgun (WGS) entry which is preliminary data.</text>
</comment>
<feature type="transmembrane region" description="Helical" evidence="2">
    <location>
        <begin position="108"/>
        <end position="129"/>
    </location>
</feature>
<protein>
    <recommendedName>
        <fullName evidence="5">DUF4178 domain-containing protein</fullName>
    </recommendedName>
</protein>
<dbReference type="Pfam" id="PF22564">
    <property type="entry name" value="HAAS"/>
    <property type="match status" value="1"/>
</dbReference>
<reference evidence="3 4" key="1">
    <citation type="submission" date="2023-07" db="EMBL/GenBank/DDBJ databases">
        <title>Sorghum-associated microbial communities from plants grown in Nebraska, USA.</title>
        <authorList>
            <person name="Schachtman D."/>
        </authorList>
    </citation>
    <scope>NUCLEOTIDE SEQUENCE [LARGE SCALE GENOMIC DNA]</scope>
    <source>
        <strain evidence="3 4">BE332</strain>
    </source>
</reference>
<feature type="region of interest" description="Disordered" evidence="1">
    <location>
        <begin position="330"/>
        <end position="371"/>
    </location>
</feature>
<dbReference type="EMBL" id="JAUSVB010000001">
    <property type="protein sequence ID" value="MDQ0371951.1"/>
    <property type="molecule type" value="Genomic_DNA"/>
</dbReference>
<dbReference type="RefSeq" id="WP_307489128.1">
    <property type="nucleotide sequence ID" value="NZ_JAUSVB010000001.1"/>
</dbReference>
<keyword evidence="2" id="KW-0472">Membrane</keyword>
<evidence type="ECO:0000256" key="2">
    <source>
        <dbReference type="SAM" id="Phobius"/>
    </source>
</evidence>
<evidence type="ECO:0000313" key="3">
    <source>
        <dbReference type="EMBL" id="MDQ0371951.1"/>
    </source>
</evidence>
<proteinExistence type="predicted"/>